<evidence type="ECO:0000313" key="1">
    <source>
        <dbReference type="EMBL" id="GAI32572.1"/>
    </source>
</evidence>
<dbReference type="InterPro" id="IPR029044">
    <property type="entry name" value="Nucleotide-diphossugar_trans"/>
</dbReference>
<organism evidence="1">
    <name type="scientific">marine sediment metagenome</name>
    <dbReference type="NCBI Taxonomy" id="412755"/>
    <lineage>
        <taxon>unclassified sequences</taxon>
        <taxon>metagenomes</taxon>
        <taxon>ecological metagenomes</taxon>
    </lineage>
</organism>
<accession>X1MLR8</accession>
<sequence>DYQYSPKLIPAMASIIALEDYDVVLASRILGRGALKGGMPLYKYIANRILTFIENIMLGQKISEYHTGYRAYSREVLKNIPFLKNSNDFVFDNEILAQITYFGYNIAEISCPTKYFPEASSIGFKGSVKYGLGVLATSLKFVLHKWKIRKFSIFEK</sequence>
<dbReference type="PANTHER" id="PTHR48090">
    <property type="entry name" value="UNDECAPRENYL-PHOSPHATE 4-DEOXY-4-FORMAMIDO-L-ARABINOSE TRANSFERASE-RELATED"/>
    <property type="match status" value="1"/>
</dbReference>
<dbReference type="InterPro" id="IPR050256">
    <property type="entry name" value="Glycosyltransferase_2"/>
</dbReference>
<dbReference type="CDD" id="cd04179">
    <property type="entry name" value="DPM_DPG-synthase_like"/>
    <property type="match status" value="1"/>
</dbReference>
<gene>
    <name evidence="1" type="ORF">S06H3_50683</name>
</gene>
<proteinExistence type="predicted"/>
<protein>
    <recommendedName>
        <fullName evidence="2">Glycosyltransferase 2-like domain-containing protein</fullName>
    </recommendedName>
</protein>
<comment type="caution">
    <text evidence="1">The sequence shown here is derived from an EMBL/GenBank/DDBJ whole genome shotgun (WGS) entry which is preliminary data.</text>
</comment>
<evidence type="ECO:0008006" key="2">
    <source>
        <dbReference type="Google" id="ProtNLM"/>
    </source>
</evidence>
<name>X1MLR8_9ZZZZ</name>
<dbReference type="SUPFAM" id="SSF53448">
    <property type="entry name" value="Nucleotide-diphospho-sugar transferases"/>
    <property type="match status" value="1"/>
</dbReference>
<feature type="non-terminal residue" evidence="1">
    <location>
        <position position="1"/>
    </location>
</feature>
<dbReference type="AlphaFoldDB" id="X1MLR8"/>
<reference evidence="1" key="1">
    <citation type="journal article" date="2014" name="Front. Microbiol.">
        <title>High frequency of phylogenetically diverse reductive dehalogenase-homologous genes in deep subseafloor sedimentary metagenomes.</title>
        <authorList>
            <person name="Kawai M."/>
            <person name="Futagami T."/>
            <person name="Toyoda A."/>
            <person name="Takaki Y."/>
            <person name="Nishi S."/>
            <person name="Hori S."/>
            <person name="Arai W."/>
            <person name="Tsubouchi T."/>
            <person name="Morono Y."/>
            <person name="Uchiyama I."/>
            <person name="Ito T."/>
            <person name="Fujiyama A."/>
            <person name="Inagaki F."/>
            <person name="Takami H."/>
        </authorList>
    </citation>
    <scope>NUCLEOTIDE SEQUENCE</scope>
    <source>
        <strain evidence="1">Expedition CK06-06</strain>
    </source>
</reference>
<dbReference type="Gene3D" id="3.90.550.10">
    <property type="entry name" value="Spore Coat Polysaccharide Biosynthesis Protein SpsA, Chain A"/>
    <property type="match status" value="1"/>
</dbReference>
<dbReference type="EMBL" id="BARV01032114">
    <property type="protein sequence ID" value="GAI32572.1"/>
    <property type="molecule type" value="Genomic_DNA"/>
</dbReference>
<dbReference type="PANTHER" id="PTHR48090:SF7">
    <property type="entry name" value="RFBJ PROTEIN"/>
    <property type="match status" value="1"/>
</dbReference>